<gene>
    <name evidence="2" type="ORF">BAY60_27825</name>
</gene>
<dbReference type="EMBL" id="MASW01000006">
    <property type="protein sequence ID" value="PXY21264.1"/>
    <property type="molecule type" value="Genomic_DNA"/>
</dbReference>
<sequence>MGGGADGNVLPEPAPVAGFTAEEVARAQRQVKAMLVASRLAPAMLERGDAGAFVRLFAPSGRAHLRTELRREPWPVSLATRIAPGSRLLPVAPKVRGTMRAEPGDRQGELRIRTNYVFAYAFDVDDPSRARAPLDLVTMLRADVSFVLARGDRWRKADQGFHFDGSDSFVYSMACGPLRDEGLLAPAYLDQRTGPPSDRRPPTAGVLRPHPSDPARGLLWSPRGGVSSPRHGAM</sequence>
<keyword evidence="3" id="KW-1185">Reference proteome</keyword>
<comment type="caution">
    <text evidence="2">The sequence shown here is derived from an EMBL/GenBank/DDBJ whole genome shotgun (WGS) entry which is preliminary data.</text>
</comment>
<reference evidence="2 3" key="1">
    <citation type="submission" date="2016-07" db="EMBL/GenBank/DDBJ databases">
        <title>Draft genome sequence of Prauserella muralis DSM 45305, isolated from a mould-covered wall in an indoor environment.</title>
        <authorList>
            <person name="Ruckert C."/>
            <person name="Albersmeier A."/>
            <person name="Jiang C.-L."/>
            <person name="Jiang Y."/>
            <person name="Kalinowski J."/>
            <person name="Schneider O."/>
            <person name="Winkler A."/>
            <person name="Zotchev S.B."/>
        </authorList>
    </citation>
    <scope>NUCLEOTIDE SEQUENCE [LARGE SCALE GENOMIC DNA]</scope>
    <source>
        <strain evidence="2 3">DSM 45305</strain>
    </source>
</reference>
<evidence type="ECO:0000313" key="2">
    <source>
        <dbReference type="EMBL" id="PXY21264.1"/>
    </source>
</evidence>
<accession>A0A2V4AMQ4</accession>
<dbReference type="Proteomes" id="UP000249915">
    <property type="component" value="Unassembled WGS sequence"/>
</dbReference>
<name>A0A2V4AMQ4_9PSEU</name>
<evidence type="ECO:0000313" key="3">
    <source>
        <dbReference type="Proteomes" id="UP000249915"/>
    </source>
</evidence>
<organism evidence="2 3">
    <name type="scientific">Prauserella muralis</name>
    <dbReference type="NCBI Taxonomy" id="588067"/>
    <lineage>
        <taxon>Bacteria</taxon>
        <taxon>Bacillati</taxon>
        <taxon>Actinomycetota</taxon>
        <taxon>Actinomycetes</taxon>
        <taxon>Pseudonocardiales</taxon>
        <taxon>Pseudonocardiaceae</taxon>
        <taxon>Prauserella</taxon>
    </lineage>
</organism>
<protein>
    <submittedName>
        <fullName evidence="2">Uncharacterized protein</fullName>
    </submittedName>
</protein>
<proteinExistence type="predicted"/>
<dbReference type="RefSeq" id="WP_245992851.1">
    <property type="nucleotide sequence ID" value="NZ_MASW01000006.1"/>
</dbReference>
<evidence type="ECO:0000256" key="1">
    <source>
        <dbReference type="SAM" id="MobiDB-lite"/>
    </source>
</evidence>
<feature type="region of interest" description="Disordered" evidence="1">
    <location>
        <begin position="188"/>
        <end position="234"/>
    </location>
</feature>
<dbReference type="AlphaFoldDB" id="A0A2V4AMQ4"/>